<evidence type="ECO:0000256" key="1">
    <source>
        <dbReference type="ARBA" id="ARBA00006096"/>
    </source>
</evidence>
<dbReference type="GO" id="GO:0006508">
    <property type="term" value="P:proteolysis"/>
    <property type="evidence" value="ECO:0007669"/>
    <property type="project" value="InterPro"/>
</dbReference>
<sequence>MRRALPILAALLTGLVTYGAADVVDVAPGVLTYDRPGDVAQITSEAQVGAPPTVLPAAGEQAPRPTDDSLARQLDPQVRDAWLGPSVGMVVRDALTGDVLYDHRGDRPMTPASTQKILSAAAVARTLDPATRMQTQVVEGAKGELVLVASGDTLLASGAGDPGATEGHAGLRDLARAVAESLGPQAKGEKLPLRLDGTYAAGPRVPSTWDPADLAAGYTQRVTMIGLADERPQVFEPSPRYPERSVLKALAAELKKEGVATTPELDPDSWSEPAPDGAEVLGQVESAPVSEVLAEALRSSDNALTENLARQAAQADGAEASTARDVADWVRATLDEAGVDMSGVTMVDASGLSSGQKIPASVISDTMQLGITGSARSLRTVLLELPVAGVSGTLHDRFVAEDSRPAAGIARAKTGTLTGISSLAGTTVTSDGRVLTYTILADKVPDTTGTLGARAVLDRMVGILTSCGCR</sequence>
<evidence type="ECO:0000256" key="4">
    <source>
        <dbReference type="SAM" id="SignalP"/>
    </source>
</evidence>
<dbReference type="AlphaFoldDB" id="A0A560WDD1"/>
<keyword evidence="2" id="KW-0378">Hydrolase</keyword>
<dbReference type="GO" id="GO:0004185">
    <property type="term" value="F:serine-type carboxypeptidase activity"/>
    <property type="evidence" value="ECO:0007669"/>
    <property type="project" value="InterPro"/>
</dbReference>
<dbReference type="PRINTS" id="PR00922">
    <property type="entry name" value="DADACBPTASE3"/>
</dbReference>
<evidence type="ECO:0000256" key="2">
    <source>
        <dbReference type="ARBA" id="ARBA00022801"/>
    </source>
</evidence>
<dbReference type="InterPro" id="IPR012338">
    <property type="entry name" value="Beta-lactam/transpept-like"/>
</dbReference>
<evidence type="ECO:0000313" key="5">
    <source>
        <dbReference type="EMBL" id="TWD15683.1"/>
    </source>
</evidence>
<keyword evidence="5" id="KW-0645">Protease</keyword>
<comment type="similarity">
    <text evidence="1">Belongs to the peptidase S13 family.</text>
</comment>
<dbReference type="InterPro" id="IPR000667">
    <property type="entry name" value="Peptidase_S13"/>
</dbReference>
<dbReference type="PANTHER" id="PTHR30023:SF0">
    <property type="entry name" value="PENICILLIN-SENSITIVE CARBOXYPEPTIDASE A"/>
    <property type="match status" value="1"/>
</dbReference>
<dbReference type="Gene3D" id="3.40.710.10">
    <property type="entry name" value="DD-peptidase/beta-lactamase superfamily"/>
    <property type="match status" value="2"/>
</dbReference>
<dbReference type="GO" id="GO:0000270">
    <property type="term" value="P:peptidoglycan metabolic process"/>
    <property type="evidence" value="ECO:0007669"/>
    <property type="project" value="TreeGrafter"/>
</dbReference>
<feature type="signal peptide" evidence="4">
    <location>
        <begin position="1"/>
        <end position="20"/>
    </location>
</feature>
<evidence type="ECO:0000256" key="3">
    <source>
        <dbReference type="SAM" id="MobiDB-lite"/>
    </source>
</evidence>
<dbReference type="PANTHER" id="PTHR30023">
    <property type="entry name" value="D-ALANYL-D-ALANINE CARBOXYPEPTIDASE"/>
    <property type="match status" value="1"/>
</dbReference>
<name>A0A560WDD1_9MICO</name>
<evidence type="ECO:0000313" key="6">
    <source>
        <dbReference type="Proteomes" id="UP000315628"/>
    </source>
</evidence>
<comment type="caution">
    <text evidence="5">The sequence shown here is derived from an EMBL/GenBank/DDBJ whole genome shotgun (WGS) entry which is preliminary data.</text>
</comment>
<reference evidence="5 6" key="1">
    <citation type="submission" date="2019-06" db="EMBL/GenBank/DDBJ databases">
        <title>Sequencing the genomes of 1000 actinobacteria strains.</title>
        <authorList>
            <person name="Klenk H.-P."/>
        </authorList>
    </citation>
    <scope>NUCLEOTIDE SEQUENCE [LARGE SCALE GENOMIC DNA]</scope>
    <source>
        <strain evidence="5 6">DSM 18935</strain>
    </source>
</reference>
<dbReference type="SUPFAM" id="SSF56601">
    <property type="entry name" value="beta-lactamase/transpeptidase-like"/>
    <property type="match status" value="1"/>
</dbReference>
<dbReference type="Proteomes" id="UP000315628">
    <property type="component" value="Unassembled WGS sequence"/>
</dbReference>
<proteinExistence type="inferred from homology"/>
<feature type="region of interest" description="Disordered" evidence="3">
    <location>
        <begin position="46"/>
        <end position="68"/>
    </location>
</feature>
<organism evidence="5 6">
    <name type="scientific">Marihabitans asiaticum</name>
    <dbReference type="NCBI Taxonomy" id="415218"/>
    <lineage>
        <taxon>Bacteria</taxon>
        <taxon>Bacillati</taxon>
        <taxon>Actinomycetota</taxon>
        <taxon>Actinomycetes</taxon>
        <taxon>Micrococcales</taxon>
        <taxon>Intrasporangiaceae</taxon>
        <taxon>Marihabitans</taxon>
    </lineage>
</organism>
<keyword evidence="4" id="KW-0732">Signal</keyword>
<keyword evidence="6" id="KW-1185">Reference proteome</keyword>
<gene>
    <name evidence="5" type="ORF">FB557_1204</name>
</gene>
<dbReference type="Pfam" id="PF02113">
    <property type="entry name" value="Peptidase_S13"/>
    <property type="match status" value="2"/>
</dbReference>
<accession>A0A560WDD1</accession>
<dbReference type="EMBL" id="VIUW01000002">
    <property type="protein sequence ID" value="TWD15683.1"/>
    <property type="molecule type" value="Genomic_DNA"/>
</dbReference>
<feature type="chain" id="PRO_5021984216" evidence="4">
    <location>
        <begin position="21"/>
        <end position="470"/>
    </location>
</feature>
<keyword evidence="5" id="KW-0121">Carboxypeptidase</keyword>
<protein>
    <submittedName>
        <fullName evidence="5">D-alanyl-D-alanine carboxypeptidase/D-alanyl-D-alanine-endopeptidase (Penicillin-binding protein 4)</fullName>
    </submittedName>
</protein>